<keyword evidence="4" id="KW-0560">Oxidoreductase</keyword>
<feature type="domain" description="FAD-binding PCMH-type" evidence="5">
    <location>
        <begin position="11"/>
        <end position="181"/>
    </location>
</feature>
<evidence type="ECO:0000256" key="1">
    <source>
        <dbReference type="ARBA" id="ARBA00005147"/>
    </source>
</evidence>
<dbReference type="Gene3D" id="3.30.465.10">
    <property type="match status" value="1"/>
</dbReference>
<proteinExistence type="inferred from homology"/>
<evidence type="ECO:0000259" key="5">
    <source>
        <dbReference type="PROSITE" id="PS51387"/>
    </source>
</evidence>
<dbReference type="GO" id="GO:0071949">
    <property type="term" value="F:FAD binding"/>
    <property type="evidence" value="ECO:0007669"/>
    <property type="project" value="InterPro"/>
</dbReference>
<dbReference type="GO" id="GO:0080049">
    <property type="term" value="F:L-gulono-1,4-lactone dehydrogenase activity"/>
    <property type="evidence" value="ECO:0007669"/>
    <property type="project" value="TreeGrafter"/>
</dbReference>
<organism evidence="6">
    <name type="scientific">metagenome</name>
    <dbReference type="NCBI Taxonomy" id="256318"/>
    <lineage>
        <taxon>unclassified sequences</taxon>
        <taxon>metagenomes</taxon>
    </lineage>
</organism>
<dbReference type="Pfam" id="PF04030">
    <property type="entry name" value="ALO"/>
    <property type="match status" value="1"/>
</dbReference>
<dbReference type="UniPathway" id="UPA00132"/>
<dbReference type="SUPFAM" id="SSF56176">
    <property type="entry name" value="FAD-binding/transporter-associated domain-like"/>
    <property type="match status" value="1"/>
</dbReference>
<comment type="pathway">
    <text evidence="1">Cofactor biosynthesis; L-ascorbate biosynthesis.</text>
</comment>
<dbReference type="InterPro" id="IPR006093">
    <property type="entry name" value="Oxy_OxRdtase_FAD_BS"/>
</dbReference>
<evidence type="ECO:0000313" key="6">
    <source>
        <dbReference type="EMBL" id="CUR54770.1"/>
    </source>
</evidence>
<dbReference type="PROSITE" id="PS51387">
    <property type="entry name" value="FAD_PCMH"/>
    <property type="match status" value="1"/>
</dbReference>
<dbReference type="PROSITE" id="PS00862">
    <property type="entry name" value="OX2_COVAL_FAD"/>
    <property type="match status" value="1"/>
</dbReference>
<dbReference type="NCBIfam" id="TIGR01679">
    <property type="entry name" value="bact_FAD_ox"/>
    <property type="match status" value="1"/>
</dbReference>
<dbReference type="Pfam" id="PF01565">
    <property type="entry name" value="FAD_binding_4"/>
    <property type="match status" value="1"/>
</dbReference>
<evidence type="ECO:0000256" key="2">
    <source>
        <dbReference type="ARBA" id="ARBA00005466"/>
    </source>
</evidence>
<name>A0A2P2BYF4_9ZZZZ</name>
<dbReference type="InterPro" id="IPR016171">
    <property type="entry name" value="Vanillyl_alc_oxidase_C-sub2"/>
</dbReference>
<evidence type="ECO:0000256" key="4">
    <source>
        <dbReference type="ARBA" id="ARBA00023002"/>
    </source>
</evidence>
<keyword evidence="3" id="KW-0060">Ascorbate biosynthesis</keyword>
<dbReference type="PIRSF" id="PIRSF000136">
    <property type="entry name" value="LGO_GLO"/>
    <property type="match status" value="1"/>
</dbReference>
<dbReference type="InterPro" id="IPR016169">
    <property type="entry name" value="FAD-bd_PCMH_sub2"/>
</dbReference>
<dbReference type="InterPro" id="IPR006094">
    <property type="entry name" value="Oxid_FAD_bind_N"/>
</dbReference>
<dbReference type="Gene3D" id="3.30.43.10">
    <property type="entry name" value="Uridine Diphospho-n-acetylenolpyruvylglucosamine Reductase, domain 2"/>
    <property type="match status" value="1"/>
</dbReference>
<dbReference type="Gene3D" id="1.10.45.10">
    <property type="entry name" value="Vanillyl-alcohol Oxidase, Chain A, domain 4"/>
    <property type="match status" value="1"/>
</dbReference>
<dbReference type="GO" id="GO:0003885">
    <property type="term" value="F:D-arabinono-1,4-lactone oxidase activity"/>
    <property type="evidence" value="ECO:0007669"/>
    <property type="project" value="InterPro"/>
</dbReference>
<dbReference type="InterPro" id="IPR016166">
    <property type="entry name" value="FAD-bd_PCMH"/>
</dbReference>
<evidence type="ECO:0000256" key="3">
    <source>
        <dbReference type="ARBA" id="ARBA00022644"/>
    </source>
</evidence>
<dbReference type="AlphaFoldDB" id="A0A2P2BYF4"/>
<dbReference type="PANTHER" id="PTHR43762">
    <property type="entry name" value="L-GULONOLACTONE OXIDASE"/>
    <property type="match status" value="1"/>
</dbReference>
<sequence length="434" mass="47940">MNAWQNWSGLESAAPAATLAPSSTAEIVDVVTRARERREPVKMVGTGHSFTAIAAPEHTMLQPTHLSGILSVDRTAMTVTALAGTPLKQLNAELERLGLSLHNMGDIAEQTLAGAVSTGTHGTGGLMSGLAAQLAGLQLVTGTGEVLDASPHENPDVFDLARVGLGALGILTTLTFRVEPLFVLEADERPGTWGDTLAAYDDLVEAHHHVDLYWFPHTDRMLVKTNDRLDVLLGEAEPLPRWRSWLDDEFLSNTFFGVLTRGLNRFPAAIPRANELAARTLTARTYSDVAHRVFVAERSVVFREMEYAVPREAGLAALREARRVIEQSDWRISFPVEIRCARAEDVPLSTAQGRDSVYLAFHVHRDADHTAYFREVEQVMVDHGGRPHWGKVHTRTADDLAPSYSRFADFLALRDRLDPDRIFTNAYLRRVLGD</sequence>
<reference evidence="6" key="1">
    <citation type="submission" date="2015-08" db="EMBL/GenBank/DDBJ databases">
        <authorList>
            <person name="Babu N.S."/>
            <person name="Beckwith C.J."/>
            <person name="Beseler K.G."/>
            <person name="Brison A."/>
            <person name="Carone J.V."/>
            <person name="Caskin T.P."/>
            <person name="Diamond M."/>
            <person name="Durham M.E."/>
            <person name="Foxe J.M."/>
            <person name="Go M."/>
            <person name="Henderson B.A."/>
            <person name="Jones I.B."/>
            <person name="McGettigan J.A."/>
            <person name="Micheletti S.J."/>
            <person name="Nasrallah M.E."/>
            <person name="Ortiz D."/>
            <person name="Piller C.R."/>
            <person name="Privatt S.R."/>
            <person name="Schneider S.L."/>
            <person name="Sharp S."/>
            <person name="Smith T.C."/>
            <person name="Stanton J.D."/>
            <person name="Ullery H.E."/>
            <person name="Wilson R.J."/>
            <person name="Serrano M.G."/>
            <person name="Buck G."/>
            <person name="Lee V."/>
            <person name="Wang Y."/>
            <person name="Carvalho R."/>
            <person name="Voegtly L."/>
            <person name="Shi R."/>
            <person name="Duckworth R."/>
            <person name="Johnson A."/>
            <person name="Loviza R."/>
            <person name="Walstead R."/>
            <person name="Shah Z."/>
            <person name="Kiflezghi M."/>
            <person name="Wade K."/>
            <person name="Ball S.L."/>
            <person name="Bradley K.W."/>
            <person name="Asai D.J."/>
            <person name="Bowman C.A."/>
            <person name="Russell D.A."/>
            <person name="Pope W.H."/>
            <person name="Jacobs-Sera D."/>
            <person name="Hendrix R.W."/>
            <person name="Hatfull G.F."/>
        </authorList>
    </citation>
    <scope>NUCLEOTIDE SEQUENCE</scope>
</reference>
<dbReference type="PANTHER" id="PTHR43762:SF1">
    <property type="entry name" value="D-ARABINONO-1,4-LACTONE OXIDASE"/>
    <property type="match status" value="1"/>
</dbReference>
<gene>
    <name evidence="6" type="ORF">NOCA2210120</name>
</gene>
<protein>
    <submittedName>
        <fullName evidence="6">FAD-dependent oxidoreductase</fullName>
    </submittedName>
</protein>
<comment type="similarity">
    <text evidence="2">Belongs to the oxygen-dependent FAD-linked oxidoreductase family.</text>
</comment>
<dbReference type="GO" id="GO:0016020">
    <property type="term" value="C:membrane"/>
    <property type="evidence" value="ECO:0007669"/>
    <property type="project" value="InterPro"/>
</dbReference>
<dbReference type="InterPro" id="IPR036318">
    <property type="entry name" value="FAD-bd_PCMH-like_sf"/>
</dbReference>
<dbReference type="Gene3D" id="3.30.70.2520">
    <property type="match status" value="1"/>
</dbReference>
<dbReference type="InterPro" id="IPR007173">
    <property type="entry name" value="ALO_C"/>
</dbReference>
<accession>A0A2P2BYF4</accession>
<dbReference type="GO" id="GO:0019853">
    <property type="term" value="P:L-ascorbic acid biosynthetic process"/>
    <property type="evidence" value="ECO:0007669"/>
    <property type="project" value="UniProtKB-UniPathway"/>
</dbReference>
<dbReference type="InterPro" id="IPR010031">
    <property type="entry name" value="FAD_lactone_oxidase-like"/>
</dbReference>
<dbReference type="InterPro" id="IPR016167">
    <property type="entry name" value="FAD-bd_PCMH_sub1"/>
</dbReference>
<dbReference type="EMBL" id="CZKA01000014">
    <property type="protein sequence ID" value="CUR54770.1"/>
    <property type="molecule type" value="Genomic_DNA"/>
</dbReference>